<name>A0A2W5MZL2_ANCNO</name>
<keyword evidence="7" id="KW-0998">Cell outer membrane</keyword>
<evidence type="ECO:0000313" key="12">
    <source>
        <dbReference type="EMBL" id="PZQ19200.1"/>
    </source>
</evidence>
<dbReference type="GO" id="GO:0015344">
    <property type="term" value="F:siderophore uptake transmembrane transporter activity"/>
    <property type="evidence" value="ECO:0007669"/>
    <property type="project" value="TreeGrafter"/>
</dbReference>
<evidence type="ECO:0000256" key="1">
    <source>
        <dbReference type="ARBA" id="ARBA00004571"/>
    </source>
</evidence>
<evidence type="ECO:0000259" key="11">
    <source>
        <dbReference type="Pfam" id="PF07715"/>
    </source>
</evidence>
<comment type="similarity">
    <text evidence="8">Belongs to the TonB-dependent receptor family.</text>
</comment>
<evidence type="ECO:0000256" key="7">
    <source>
        <dbReference type="ARBA" id="ARBA00023237"/>
    </source>
</evidence>
<dbReference type="Proteomes" id="UP000249577">
    <property type="component" value="Unassembled WGS sequence"/>
</dbReference>
<evidence type="ECO:0000256" key="5">
    <source>
        <dbReference type="ARBA" id="ARBA00023077"/>
    </source>
</evidence>
<dbReference type="Gene3D" id="2.170.130.10">
    <property type="entry name" value="TonB-dependent receptor, plug domain"/>
    <property type="match status" value="1"/>
</dbReference>
<dbReference type="Pfam" id="PF07715">
    <property type="entry name" value="Plug"/>
    <property type="match status" value="1"/>
</dbReference>
<keyword evidence="3" id="KW-1134">Transmembrane beta strand</keyword>
<evidence type="ECO:0000256" key="2">
    <source>
        <dbReference type="ARBA" id="ARBA00022448"/>
    </source>
</evidence>
<dbReference type="InterPro" id="IPR037066">
    <property type="entry name" value="Plug_dom_sf"/>
</dbReference>
<dbReference type="PANTHER" id="PTHR30069:SF49">
    <property type="entry name" value="OUTER MEMBRANE PROTEIN C"/>
    <property type="match status" value="1"/>
</dbReference>
<keyword evidence="2" id="KW-0813">Transport</keyword>
<dbReference type="InterPro" id="IPR036942">
    <property type="entry name" value="Beta-barrel_TonB_sf"/>
</dbReference>
<feature type="chain" id="PRO_5016068217" evidence="9">
    <location>
        <begin position="45"/>
        <end position="724"/>
    </location>
</feature>
<gene>
    <name evidence="12" type="ORF">DI565_02140</name>
</gene>
<dbReference type="SUPFAM" id="SSF56935">
    <property type="entry name" value="Porins"/>
    <property type="match status" value="1"/>
</dbReference>
<evidence type="ECO:0000259" key="10">
    <source>
        <dbReference type="Pfam" id="PF00593"/>
    </source>
</evidence>
<evidence type="ECO:0000256" key="9">
    <source>
        <dbReference type="SAM" id="SignalP"/>
    </source>
</evidence>
<evidence type="ECO:0000256" key="8">
    <source>
        <dbReference type="RuleBase" id="RU003357"/>
    </source>
</evidence>
<dbReference type="EMBL" id="QFPN01000001">
    <property type="protein sequence ID" value="PZQ19200.1"/>
    <property type="molecule type" value="Genomic_DNA"/>
</dbReference>
<sequence>MHAPYPRSDARALRRPSFSGLSSSSVAALAVAAAALSVPFDAHAQEETQLSEITVIGAVGETTLTREDIRAAGLGTSDTGSLVDALPGGASLGAGRVSSLPAINGMGADRVQIMSNGMILNPGCPNEMNPPLSFANPDMVDSLKVYSASAPVSAGGDFTGAKIEVAVTEPKFSQGPDWKTSGSVSGFYRSNGHGVGVDASATVSNDEYALAYRGGWSKSSDYRSGSGRRIKSTMYETQNHALSLSRKTTDHQFTLEVGGQYMPRQGFVNQYMDLVDNRSLHANARYEGQFDWGSVDAKAFVSRVRHTMGFIEPDKTGAMPMDTRSTDLGYTVDATIPSGEHDVFRFGNELNHNSLNDWWDPVAGSMMMGPEKFLNINDGRRGRVGTYAEWERHWSPQWTSVVGVRNDVVWMNAGKVHGYNAMMYGADAAAFNARDRSKTDVNVDGSALIRYQPDAGSAYELSAARKTRSPNLYERYTWSTNAMAMSMIGWFGDGNGYVGDVDLKPEKAHTVTFSASWRDPDQDRWSLRVAPYYSYVQDFIDVDRCLRPSCLAAQPANPTLRNGFVYLQFANHDAWLAGVNVDGKVRLWSDDAWGVGELTGSLNYVRGKRTDGVNLYRIMPLNGSIGLNHRYGGWTSGVELRLVAPKSKVNQVHNEIETSGYALVNLRTGYEWESVKIEVGLNNLFDKNYVLPLGGADLVTYGGAWGDGVRGPGRSLDGRLTLKF</sequence>
<keyword evidence="5 8" id="KW-0798">TonB box</keyword>
<comment type="subcellular location">
    <subcellularLocation>
        <location evidence="1">Cell outer membrane</location>
        <topology evidence="1">Multi-pass membrane protein</topology>
    </subcellularLocation>
</comment>
<feature type="signal peptide" evidence="9">
    <location>
        <begin position="1"/>
        <end position="44"/>
    </location>
</feature>
<evidence type="ECO:0000256" key="4">
    <source>
        <dbReference type="ARBA" id="ARBA00022692"/>
    </source>
</evidence>
<keyword evidence="12" id="KW-0675">Receptor</keyword>
<evidence type="ECO:0000256" key="3">
    <source>
        <dbReference type="ARBA" id="ARBA00022452"/>
    </source>
</evidence>
<reference evidence="12 13" key="1">
    <citation type="submission" date="2017-08" db="EMBL/GenBank/DDBJ databases">
        <title>Infants hospitalized years apart are colonized by the same room-sourced microbial strains.</title>
        <authorList>
            <person name="Brooks B."/>
            <person name="Olm M.R."/>
            <person name="Firek B.A."/>
            <person name="Baker R."/>
            <person name="Thomas B.C."/>
            <person name="Morowitz M.J."/>
            <person name="Banfield J.F."/>
        </authorList>
    </citation>
    <scope>NUCLEOTIDE SEQUENCE [LARGE SCALE GENOMIC DNA]</scope>
    <source>
        <strain evidence="12">S2_005_003_R2_43</strain>
    </source>
</reference>
<comment type="caution">
    <text evidence="12">The sequence shown here is derived from an EMBL/GenBank/DDBJ whole genome shotgun (WGS) entry which is preliminary data.</text>
</comment>
<dbReference type="GO" id="GO:0044718">
    <property type="term" value="P:siderophore transmembrane transport"/>
    <property type="evidence" value="ECO:0007669"/>
    <property type="project" value="TreeGrafter"/>
</dbReference>
<keyword evidence="9" id="KW-0732">Signal</keyword>
<dbReference type="InterPro" id="IPR012910">
    <property type="entry name" value="Plug_dom"/>
</dbReference>
<evidence type="ECO:0000256" key="6">
    <source>
        <dbReference type="ARBA" id="ARBA00023136"/>
    </source>
</evidence>
<feature type="domain" description="TonB-dependent receptor plug" evidence="11">
    <location>
        <begin position="62"/>
        <end position="160"/>
    </location>
</feature>
<dbReference type="PANTHER" id="PTHR30069">
    <property type="entry name" value="TONB-DEPENDENT OUTER MEMBRANE RECEPTOR"/>
    <property type="match status" value="1"/>
</dbReference>
<protein>
    <submittedName>
        <fullName evidence="12">TonB-dependent receptor</fullName>
    </submittedName>
</protein>
<keyword evidence="4" id="KW-0812">Transmembrane</keyword>
<dbReference type="Pfam" id="PF00593">
    <property type="entry name" value="TonB_dep_Rec_b-barrel"/>
    <property type="match status" value="1"/>
</dbReference>
<dbReference type="InterPro" id="IPR000531">
    <property type="entry name" value="Beta-barrel_TonB"/>
</dbReference>
<feature type="domain" description="TonB-dependent receptor-like beta-barrel" evidence="10">
    <location>
        <begin position="237"/>
        <end position="684"/>
    </location>
</feature>
<dbReference type="GO" id="GO:0009279">
    <property type="term" value="C:cell outer membrane"/>
    <property type="evidence" value="ECO:0007669"/>
    <property type="project" value="UniProtKB-SubCell"/>
</dbReference>
<keyword evidence="6 8" id="KW-0472">Membrane</keyword>
<dbReference type="InterPro" id="IPR039426">
    <property type="entry name" value="TonB-dep_rcpt-like"/>
</dbReference>
<dbReference type="Gene3D" id="2.40.170.20">
    <property type="entry name" value="TonB-dependent receptor, beta-barrel domain"/>
    <property type="match status" value="1"/>
</dbReference>
<organism evidence="12 13">
    <name type="scientific">Ancylobacter novellus</name>
    <name type="common">Thiobacillus novellus</name>
    <dbReference type="NCBI Taxonomy" id="921"/>
    <lineage>
        <taxon>Bacteria</taxon>
        <taxon>Pseudomonadati</taxon>
        <taxon>Pseudomonadota</taxon>
        <taxon>Alphaproteobacteria</taxon>
        <taxon>Hyphomicrobiales</taxon>
        <taxon>Xanthobacteraceae</taxon>
        <taxon>Ancylobacter</taxon>
    </lineage>
</organism>
<proteinExistence type="inferred from homology"/>
<accession>A0A2W5MZL2</accession>
<evidence type="ECO:0000313" key="13">
    <source>
        <dbReference type="Proteomes" id="UP000249577"/>
    </source>
</evidence>
<dbReference type="AlphaFoldDB" id="A0A2W5MZL2"/>